<dbReference type="KEGG" id="aaf:AURANDRAFT_23504"/>
<protein>
    <submittedName>
        <fullName evidence="8">Endoglycoceramidase-like protein</fullName>
    </submittedName>
</protein>
<dbReference type="Gene3D" id="3.20.20.80">
    <property type="entry name" value="Glycosidases"/>
    <property type="match status" value="1"/>
</dbReference>
<dbReference type="InterPro" id="IPR013780">
    <property type="entry name" value="Glyco_hydro_b"/>
</dbReference>
<dbReference type="InterPro" id="IPR018087">
    <property type="entry name" value="Glyco_hydro_5_CS"/>
</dbReference>
<evidence type="ECO:0000259" key="7">
    <source>
        <dbReference type="Pfam" id="PF00150"/>
    </source>
</evidence>
<keyword evidence="6" id="KW-0732">Signal</keyword>
<dbReference type="PROSITE" id="PS00659">
    <property type="entry name" value="GLYCOSYL_HYDROL_F5"/>
    <property type="match status" value="1"/>
</dbReference>
<dbReference type="GO" id="GO:0000272">
    <property type="term" value="P:polysaccharide catabolic process"/>
    <property type="evidence" value="ECO:0007669"/>
    <property type="project" value="InterPro"/>
</dbReference>
<evidence type="ECO:0000256" key="4">
    <source>
        <dbReference type="RuleBase" id="RU361153"/>
    </source>
</evidence>
<dbReference type="Proteomes" id="UP000002729">
    <property type="component" value="Unassembled WGS sequence"/>
</dbReference>
<dbReference type="OrthoDB" id="1887033at2759"/>
<dbReference type="AlphaFoldDB" id="F0Y2Z9"/>
<feature type="region of interest" description="Disordered" evidence="5">
    <location>
        <begin position="404"/>
        <end position="478"/>
    </location>
</feature>
<evidence type="ECO:0000256" key="5">
    <source>
        <dbReference type="SAM" id="MobiDB-lite"/>
    </source>
</evidence>
<accession>F0Y2Z9</accession>
<sequence length="478" mass="50750">MGGVFLVGIAGALGLAGALDRIRVEDGVLKDAAGRARVFHGVNVVYKAPPWHPRIDAFSSNDSLVEEDMAQLAAWGFNVVRLGVMWPGVEPERGSYDRTYLATMRGIVARLAARGIYTIVDFHQDAFSQEYCGEGFPAWTWLAEFGRLIGQCAPIASYNFTTDPATGFPDTDECLARDFTMYSRAPEVTSSWGKVFANASGVAEALVAYWAVVAETFAGVEGVLGYDLVNEPLNGDFFEDATLLEPGAADRRLLEPLYARMAAAIRARDADAILFFEPTPYPSNIPVLGGVHAAGFAEAPGGNAALSYHIYSCGFAATDCDRNGDVPGVDCDACDAFAEAAGATRSSDARRLGAAAFLTEFGACSGSASCLAEISRVADVADAHLHSWAYWQFESASRGRDGFRALLTGEPSSGSSTSETSRRSPAPRRASTTPTALSRTPRSRPCGGPTLRPSPARRRRCATAPAARSASGTRRPAG</sequence>
<feature type="compositionally biased region" description="Low complexity" evidence="5">
    <location>
        <begin position="462"/>
        <end position="478"/>
    </location>
</feature>
<evidence type="ECO:0000256" key="2">
    <source>
        <dbReference type="ARBA" id="ARBA00022801"/>
    </source>
</evidence>
<gene>
    <name evidence="8" type="primary">EGN1</name>
    <name evidence="8" type="ORF">AURANDRAFT_23504</name>
</gene>
<dbReference type="Pfam" id="PF00150">
    <property type="entry name" value="Cellulase"/>
    <property type="match status" value="1"/>
</dbReference>
<dbReference type="InterPro" id="IPR017853">
    <property type="entry name" value="GH"/>
</dbReference>
<evidence type="ECO:0000313" key="8">
    <source>
        <dbReference type="EMBL" id="EGB10174.1"/>
    </source>
</evidence>
<dbReference type="InterPro" id="IPR052066">
    <property type="entry name" value="Glycosphingolipid_Hydrolases"/>
</dbReference>
<dbReference type="PANTHER" id="PTHR31308">
    <property type="match status" value="1"/>
</dbReference>
<dbReference type="GeneID" id="20219766"/>
<dbReference type="RefSeq" id="XP_009034998.1">
    <property type="nucleotide sequence ID" value="XM_009036750.1"/>
</dbReference>
<evidence type="ECO:0000313" key="9">
    <source>
        <dbReference type="Proteomes" id="UP000002729"/>
    </source>
</evidence>
<feature type="signal peptide" evidence="6">
    <location>
        <begin position="1"/>
        <end position="18"/>
    </location>
</feature>
<dbReference type="EMBL" id="GL833124">
    <property type="protein sequence ID" value="EGB10174.1"/>
    <property type="molecule type" value="Genomic_DNA"/>
</dbReference>
<organism evidence="9">
    <name type="scientific">Aureococcus anophagefferens</name>
    <name type="common">Harmful bloom alga</name>
    <dbReference type="NCBI Taxonomy" id="44056"/>
    <lineage>
        <taxon>Eukaryota</taxon>
        <taxon>Sar</taxon>
        <taxon>Stramenopiles</taxon>
        <taxon>Ochrophyta</taxon>
        <taxon>Pelagophyceae</taxon>
        <taxon>Pelagomonadales</taxon>
        <taxon>Pelagomonadaceae</taxon>
        <taxon>Aureococcus</taxon>
    </lineage>
</organism>
<keyword evidence="3 4" id="KW-0326">Glycosidase</keyword>
<proteinExistence type="inferred from homology"/>
<dbReference type="SUPFAM" id="SSF51445">
    <property type="entry name" value="(Trans)glycosidases"/>
    <property type="match status" value="1"/>
</dbReference>
<name>F0Y2Z9_AURAN</name>
<dbReference type="PANTHER" id="PTHR31308:SF3">
    <property type="entry name" value="ENDOGLYCOCERAMIDASE"/>
    <property type="match status" value="1"/>
</dbReference>
<feature type="compositionally biased region" description="Low complexity" evidence="5">
    <location>
        <begin position="408"/>
        <end position="435"/>
    </location>
</feature>
<dbReference type="GO" id="GO:0004553">
    <property type="term" value="F:hydrolase activity, hydrolyzing O-glycosyl compounds"/>
    <property type="evidence" value="ECO:0007669"/>
    <property type="project" value="InterPro"/>
</dbReference>
<dbReference type="InterPro" id="IPR001547">
    <property type="entry name" value="Glyco_hydro_5"/>
</dbReference>
<keyword evidence="9" id="KW-1185">Reference proteome</keyword>
<evidence type="ECO:0000256" key="6">
    <source>
        <dbReference type="SAM" id="SignalP"/>
    </source>
</evidence>
<dbReference type="InParanoid" id="F0Y2Z9"/>
<reference evidence="8 9" key="1">
    <citation type="journal article" date="2011" name="Proc. Natl. Acad. Sci. U.S.A.">
        <title>Niche of harmful alga Aureococcus anophagefferens revealed through ecogenomics.</title>
        <authorList>
            <person name="Gobler C.J."/>
            <person name="Berry D.L."/>
            <person name="Dyhrman S.T."/>
            <person name="Wilhelm S.W."/>
            <person name="Salamov A."/>
            <person name="Lobanov A.V."/>
            <person name="Zhang Y."/>
            <person name="Collier J.L."/>
            <person name="Wurch L.L."/>
            <person name="Kustka A.B."/>
            <person name="Dill B.D."/>
            <person name="Shah M."/>
            <person name="VerBerkmoes N.C."/>
            <person name="Kuo A."/>
            <person name="Terry A."/>
            <person name="Pangilinan J."/>
            <person name="Lindquist E.A."/>
            <person name="Lucas S."/>
            <person name="Paulsen I.T."/>
            <person name="Hattenrath-Lehmann T.K."/>
            <person name="Talmage S.C."/>
            <person name="Walker E.A."/>
            <person name="Koch F."/>
            <person name="Burson A.M."/>
            <person name="Marcoval M.A."/>
            <person name="Tang Y.Z."/>
            <person name="Lecleir G.R."/>
            <person name="Coyne K.J."/>
            <person name="Berg G.M."/>
            <person name="Bertrand E.M."/>
            <person name="Saito M.A."/>
            <person name="Gladyshev V.N."/>
            <person name="Grigoriev I.V."/>
        </authorList>
    </citation>
    <scope>NUCLEOTIDE SEQUENCE [LARGE SCALE GENOMIC DNA]</scope>
    <source>
        <strain evidence="9">CCMP 1984</strain>
    </source>
</reference>
<dbReference type="Gene3D" id="2.60.40.1180">
    <property type="entry name" value="Golgi alpha-mannosidase II"/>
    <property type="match status" value="1"/>
</dbReference>
<evidence type="ECO:0000256" key="3">
    <source>
        <dbReference type="ARBA" id="ARBA00023295"/>
    </source>
</evidence>
<feature type="domain" description="Glycoside hydrolase family 5" evidence="7">
    <location>
        <begin position="61"/>
        <end position="396"/>
    </location>
</feature>
<keyword evidence="2 4" id="KW-0378">Hydrolase</keyword>
<feature type="chain" id="PRO_5003260668" evidence="6">
    <location>
        <begin position="19"/>
        <end position="478"/>
    </location>
</feature>
<comment type="similarity">
    <text evidence="1 4">Belongs to the glycosyl hydrolase 5 (cellulase A) family.</text>
</comment>
<dbReference type="OMA" id="WSLSYTS"/>
<evidence type="ECO:0000256" key="1">
    <source>
        <dbReference type="ARBA" id="ARBA00005641"/>
    </source>
</evidence>